<dbReference type="InterPro" id="IPR015915">
    <property type="entry name" value="Kelch-typ_b-propeller"/>
</dbReference>
<gene>
    <name evidence="1" type="ORF">FH972_012827</name>
</gene>
<dbReference type="Proteomes" id="UP000327013">
    <property type="component" value="Chromosome 5"/>
</dbReference>
<sequence>MDDSLARQGLSLFYESTTYPYPDPYPPTSSSRPCYEVVFCMSFWQGKKDLDEELTDWYCINLYAESPGEITNISPFWKGYAPKRSSVEAVGPSIYYFGGFRRCDSAQSRYAFARSHDVSSLCIESQNQLYAMPSMIVPRIQPQTFVLDDKIYVLSGHHDHPKVRLILKSIIPKLESQGLASSSISSGI</sequence>
<keyword evidence="2" id="KW-1185">Reference proteome</keyword>
<dbReference type="AlphaFoldDB" id="A0A5N6R837"/>
<evidence type="ECO:0000313" key="1">
    <source>
        <dbReference type="EMBL" id="KAE8056024.1"/>
    </source>
</evidence>
<evidence type="ECO:0000313" key="2">
    <source>
        <dbReference type="Proteomes" id="UP000327013"/>
    </source>
</evidence>
<reference evidence="1 2" key="1">
    <citation type="submission" date="2019-06" db="EMBL/GenBank/DDBJ databases">
        <title>A chromosomal-level reference genome of Carpinus fangiana (Coryloideae, Betulaceae).</title>
        <authorList>
            <person name="Yang X."/>
            <person name="Wang Z."/>
            <person name="Zhang L."/>
            <person name="Hao G."/>
            <person name="Liu J."/>
            <person name="Yang Y."/>
        </authorList>
    </citation>
    <scope>NUCLEOTIDE SEQUENCE [LARGE SCALE GENOMIC DNA]</scope>
    <source>
        <strain evidence="1">Cfa_2016G</strain>
        <tissue evidence="1">Leaf</tissue>
    </source>
</reference>
<protein>
    <submittedName>
        <fullName evidence="1">Uncharacterized protein</fullName>
    </submittedName>
</protein>
<proteinExistence type="predicted"/>
<organism evidence="1 2">
    <name type="scientific">Carpinus fangiana</name>
    <dbReference type="NCBI Taxonomy" id="176857"/>
    <lineage>
        <taxon>Eukaryota</taxon>
        <taxon>Viridiplantae</taxon>
        <taxon>Streptophyta</taxon>
        <taxon>Embryophyta</taxon>
        <taxon>Tracheophyta</taxon>
        <taxon>Spermatophyta</taxon>
        <taxon>Magnoliopsida</taxon>
        <taxon>eudicotyledons</taxon>
        <taxon>Gunneridae</taxon>
        <taxon>Pentapetalae</taxon>
        <taxon>rosids</taxon>
        <taxon>fabids</taxon>
        <taxon>Fagales</taxon>
        <taxon>Betulaceae</taxon>
        <taxon>Carpinus</taxon>
    </lineage>
</organism>
<accession>A0A5N6R837</accession>
<dbReference type="OrthoDB" id="1804514at2759"/>
<dbReference type="SUPFAM" id="SSF117281">
    <property type="entry name" value="Kelch motif"/>
    <property type="match status" value="1"/>
</dbReference>
<dbReference type="EMBL" id="CM017325">
    <property type="protein sequence ID" value="KAE8056024.1"/>
    <property type="molecule type" value="Genomic_DNA"/>
</dbReference>
<name>A0A5N6R837_9ROSI</name>
<dbReference type="Gene3D" id="2.120.10.80">
    <property type="entry name" value="Kelch-type beta propeller"/>
    <property type="match status" value="1"/>
</dbReference>